<dbReference type="Gene3D" id="3.40.50.2300">
    <property type="match status" value="1"/>
</dbReference>
<dbReference type="PANTHER" id="PTHR35807:SF2">
    <property type="entry name" value="TRANSCRIPTIONAL ACTIVATOR DOMAIN"/>
    <property type="match status" value="1"/>
</dbReference>
<dbReference type="GO" id="GO:0000160">
    <property type="term" value="P:phosphorelay signal transduction system"/>
    <property type="evidence" value="ECO:0007669"/>
    <property type="project" value="UniProtKB-KW"/>
</dbReference>
<feature type="modified residue" description="4-aspartylphosphate" evidence="6">
    <location>
        <position position="54"/>
    </location>
</feature>
<feature type="DNA-binding region" description="OmpR/PhoB-type" evidence="7">
    <location>
        <begin position="129"/>
        <end position="234"/>
    </location>
</feature>
<evidence type="ECO:0000259" key="9">
    <source>
        <dbReference type="PROSITE" id="PS51755"/>
    </source>
</evidence>
<dbReference type="PANTHER" id="PTHR35807">
    <property type="entry name" value="TRANSCRIPTIONAL REGULATOR REDD-RELATED"/>
    <property type="match status" value="1"/>
</dbReference>
<dbReference type="InterPro" id="IPR011006">
    <property type="entry name" value="CheY-like_superfamily"/>
</dbReference>
<evidence type="ECO:0000313" key="10">
    <source>
        <dbReference type="EMBL" id="TVX99892.1"/>
    </source>
</evidence>
<dbReference type="EMBL" id="VNJJ01000006">
    <property type="protein sequence ID" value="TVX99892.1"/>
    <property type="molecule type" value="Genomic_DNA"/>
</dbReference>
<dbReference type="SUPFAM" id="SSF46894">
    <property type="entry name" value="C-terminal effector domain of the bipartite response regulators"/>
    <property type="match status" value="1"/>
</dbReference>
<dbReference type="InterPro" id="IPR005158">
    <property type="entry name" value="BTAD"/>
</dbReference>
<feature type="domain" description="Response regulatory" evidence="8">
    <location>
        <begin position="3"/>
        <end position="117"/>
    </location>
</feature>
<dbReference type="AlphaFoldDB" id="A0A559JJ48"/>
<organism evidence="10 11">
    <name type="scientific">Cohnella terricola</name>
    <dbReference type="NCBI Taxonomy" id="1289167"/>
    <lineage>
        <taxon>Bacteria</taxon>
        <taxon>Bacillati</taxon>
        <taxon>Bacillota</taxon>
        <taxon>Bacilli</taxon>
        <taxon>Bacillales</taxon>
        <taxon>Paenibacillaceae</taxon>
        <taxon>Cohnella</taxon>
    </lineage>
</organism>
<keyword evidence="4 7" id="KW-0238">DNA-binding</keyword>
<evidence type="ECO:0000256" key="7">
    <source>
        <dbReference type="PROSITE-ProRule" id="PRU01091"/>
    </source>
</evidence>
<dbReference type="InterPro" id="IPR001867">
    <property type="entry name" value="OmpR/PhoB-type_DNA-bd"/>
</dbReference>
<evidence type="ECO:0000313" key="11">
    <source>
        <dbReference type="Proteomes" id="UP000316330"/>
    </source>
</evidence>
<protein>
    <submittedName>
        <fullName evidence="10">Response regulator</fullName>
    </submittedName>
</protein>
<dbReference type="Pfam" id="PF00486">
    <property type="entry name" value="Trans_reg_C"/>
    <property type="match status" value="1"/>
</dbReference>
<evidence type="ECO:0000256" key="2">
    <source>
        <dbReference type="ARBA" id="ARBA00023012"/>
    </source>
</evidence>
<comment type="caution">
    <text evidence="10">The sequence shown here is derived from an EMBL/GenBank/DDBJ whole genome shotgun (WGS) entry which is preliminary data.</text>
</comment>
<gene>
    <name evidence="10" type="ORF">FPZ45_13265</name>
</gene>
<keyword evidence="3" id="KW-0805">Transcription regulation</keyword>
<dbReference type="InterPro" id="IPR011990">
    <property type="entry name" value="TPR-like_helical_dom_sf"/>
</dbReference>
<evidence type="ECO:0000256" key="4">
    <source>
        <dbReference type="ARBA" id="ARBA00023125"/>
    </source>
</evidence>
<accession>A0A559JJ48</accession>
<dbReference type="PROSITE" id="PS51755">
    <property type="entry name" value="OMPR_PHOB"/>
    <property type="match status" value="1"/>
</dbReference>
<dbReference type="SMART" id="SM01043">
    <property type="entry name" value="BTAD"/>
    <property type="match status" value="1"/>
</dbReference>
<proteinExistence type="inferred from homology"/>
<keyword evidence="11" id="KW-1185">Reference proteome</keyword>
<dbReference type="InterPro" id="IPR001789">
    <property type="entry name" value="Sig_transdc_resp-reg_receiver"/>
</dbReference>
<dbReference type="Pfam" id="PF03704">
    <property type="entry name" value="BTAD"/>
    <property type="match status" value="1"/>
</dbReference>
<keyword evidence="2" id="KW-0902">Two-component regulatory system</keyword>
<dbReference type="InterPro" id="IPR036388">
    <property type="entry name" value="WH-like_DNA-bd_sf"/>
</dbReference>
<dbReference type="InterPro" id="IPR051677">
    <property type="entry name" value="AfsR-DnrI-RedD_regulator"/>
</dbReference>
<dbReference type="GO" id="GO:0003677">
    <property type="term" value="F:DNA binding"/>
    <property type="evidence" value="ECO:0007669"/>
    <property type="project" value="UniProtKB-UniRule"/>
</dbReference>
<evidence type="ECO:0000256" key="6">
    <source>
        <dbReference type="PROSITE-ProRule" id="PRU00169"/>
    </source>
</evidence>
<comment type="similarity">
    <text evidence="1">Belongs to the AfsR/DnrI/RedD regulatory family.</text>
</comment>
<evidence type="ECO:0000259" key="8">
    <source>
        <dbReference type="PROSITE" id="PS50110"/>
    </source>
</evidence>
<evidence type="ECO:0000256" key="5">
    <source>
        <dbReference type="ARBA" id="ARBA00023163"/>
    </source>
</evidence>
<dbReference type="PROSITE" id="PS50110">
    <property type="entry name" value="RESPONSE_REGULATORY"/>
    <property type="match status" value="1"/>
</dbReference>
<dbReference type="Gene3D" id="1.10.10.10">
    <property type="entry name" value="Winged helix-like DNA-binding domain superfamily/Winged helix DNA-binding domain"/>
    <property type="match status" value="1"/>
</dbReference>
<dbReference type="SUPFAM" id="SSF48452">
    <property type="entry name" value="TPR-like"/>
    <property type="match status" value="1"/>
</dbReference>
<dbReference type="Proteomes" id="UP000316330">
    <property type="component" value="Unassembled WGS sequence"/>
</dbReference>
<feature type="domain" description="OmpR/PhoB-type" evidence="9">
    <location>
        <begin position="129"/>
        <end position="234"/>
    </location>
</feature>
<dbReference type="OrthoDB" id="3190595at2"/>
<reference evidence="10 11" key="1">
    <citation type="submission" date="2019-07" db="EMBL/GenBank/DDBJ databases">
        <authorList>
            <person name="Kim J."/>
        </authorList>
    </citation>
    <scope>NUCLEOTIDE SEQUENCE [LARGE SCALE GENOMIC DNA]</scope>
    <source>
        <strain evidence="10 11">G13</strain>
    </source>
</reference>
<dbReference type="Gene3D" id="1.25.40.10">
    <property type="entry name" value="Tetratricopeptide repeat domain"/>
    <property type="match status" value="1"/>
</dbReference>
<dbReference type="SUPFAM" id="SSF52172">
    <property type="entry name" value="CheY-like"/>
    <property type="match status" value="1"/>
</dbReference>
<dbReference type="GO" id="GO:0006355">
    <property type="term" value="P:regulation of DNA-templated transcription"/>
    <property type="evidence" value="ECO:0007669"/>
    <property type="project" value="InterPro"/>
</dbReference>
<evidence type="ECO:0000256" key="3">
    <source>
        <dbReference type="ARBA" id="ARBA00023015"/>
    </source>
</evidence>
<dbReference type="SMART" id="SM00448">
    <property type="entry name" value="REC"/>
    <property type="match status" value="1"/>
</dbReference>
<dbReference type="Pfam" id="PF00072">
    <property type="entry name" value="Response_reg"/>
    <property type="match status" value="1"/>
</dbReference>
<keyword evidence="5" id="KW-0804">Transcription</keyword>
<sequence>MLRAILVDDEQPSLDLLERLLITIGNIEIVGMFTKPDEAINKLLQERINVVFLDIEMPGLNGIEAAEHIMAIDPGIDVVFVTACHHYAVEAFELDAIDYVLKPTTAERLSKTIARIMAKQSAGKQEKFKKERQTRKSRFICFGRFEWISDANAELTFPVKWRTSKERELMAYLVHHRNTFVMKEKILEDIWPNANLEQGTTFLHTCIYRIRKKIASFGDNYKLEFHNNCYRLETRGGECDVAEFERVTSGEMVNTPDSIGEFEKIADLYKSNYMEEDGFDWTQQAKEKYKSDYFELMRRMADYYLSVQNHRAAEHCLRSALLQNPFLDDINERLLRIYAKMGDRLSMQQHYERFTKLLQEELETTPLKSTVQLFTELYYGDDNHDEISIAKSMGSAR</sequence>
<name>A0A559JJ48_9BACL</name>
<dbReference type="InterPro" id="IPR016032">
    <property type="entry name" value="Sig_transdc_resp-reg_C-effctor"/>
</dbReference>
<keyword evidence="6" id="KW-0597">Phosphoprotein</keyword>
<evidence type="ECO:0000256" key="1">
    <source>
        <dbReference type="ARBA" id="ARBA00005820"/>
    </source>
</evidence>
<dbReference type="SMART" id="SM00862">
    <property type="entry name" value="Trans_reg_C"/>
    <property type="match status" value="1"/>
</dbReference>